<protein>
    <submittedName>
        <fullName evidence="2">SPOR domain-containing protein</fullName>
    </submittedName>
</protein>
<feature type="domain" description="SPOR" evidence="1">
    <location>
        <begin position="3"/>
        <end position="83"/>
    </location>
</feature>
<dbReference type="EMBL" id="JACZKO010000015">
    <property type="protein sequence ID" value="MBE0560040.1"/>
    <property type="molecule type" value="Genomic_DNA"/>
</dbReference>
<dbReference type="Pfam" id="PF05036">
    <property type="entry name" value="SPOR"/>
    <property type="match status" value="1"/>
</dbReference>
<evidence type="ECO:0000313" key="3">
    <source>
        <dbReference type="Proteomes" id="UP000642265"/>
    </source>
</evidence>
<evidence type="ECO:0000259" key="1">
    <source>
        <dbReference type="Pfam" id="PF05036"/>
    </source>
</evidence>
<name>A0A7T4LS33_BRUAN</name>
<accession>A0A7T4LS33</accession>
<proteinExistence type="predicted"/>
<dbReference type="InterPro" id="IPR036680">
    <property type="entry name" value="SPOR-like_sf"/>
</dbReference>
<dbReference type="GO" id="GO:0042834">
    <property type="term" value="F:peptidoglycan binding"/>
    <property type="evidence" value="ECO:0007669"/>
    <property type="project" value="InterPro"/>
</dbReference>
<evidence type="ECO:0000313" key="2">
    <source>
        <dbReference type="EMBL" id="MBE0560040.1"/>
    </source>
</evidence>
<dbReference type="InterPro" id="IPR007730">
    <property type="entry name" value="SPOR-like_dom"/>
</dbReference>
<comment type="caution">
    <text evidence="2">The sequence shown here is derived from an EMBL/GenBank/DDBJ whole genome shotgun (WGS) entry which is preliminary data.</text>
</comment>
<reference evidence="2" key="1">
    <citation type="submission" date="2020-09" db="EMBL/GenBank/DDBJ databases">
        <authorList>
            <person name="Dalcin Martins P."/>
        </authorList>
    </citation>
    <scope>NUCLEOTIDE SEQUENCE</scope>
    <source>
        <strain evidence="2">MAG47</strain>
    </source>
</reference>
<reference evidence="2" key="2">
    <citation type="submission" date="2020-10" db="EMBL/GenBank/DDBJ databases">
        <title>Enrichment of novel Verrucomicrobia, Bacteroidetes and Krumholzibacteria in an oxygen-limited, methane- and iron-fed bioreactor inoculated with Bothnian Sea sediments.</title>
        <authorList>
            <person name="Martins P.D."/>
            <person name="de Jong A."/>
            <person name="Lenstra W.K."/>
            <person name="van Helmond N.A.G.M."/>
            <person name="Slomp C.P."/>
            <person name="Jetten M.S.M."/>
            <person name="Welte C.U."/>
            <person name="Rasigraf O."/>
        </authorList>
    </citation>
    <scope>NUCLEOTIDE SEQUENCE</scope>
    <source>
        <strain evidence="2">MAG47</strain>
    </source>
</reference>
<dbReference type="Gene3D" id="3.30.70.1070">
    <property type="entry name" value="Sporulation related repeat"/>
    <property type="match status" value="1"/>
</dbReference>
<gene>
    <name evidence="2" type="ORF">IH622_04320</name>
</gene>
<dbReference type="Proteomes" id="UP000642265">
    <property type="component" value="Unassembled WGS sequence"/>
</dbReference>
<organism evidence="2 3">
    <name type="scientific">Brucella anthropi</name>
    <name type="common">Ochrobactrum anthropi</name>
    <dbReference type="NCBI Taxonomy" id="529"/>
    <lineage>
        <taxon>Bacteria</taxon>
        <taxon>Pseudomonadati</taxon>
        <taxon>Pseudomonadota</taxon>
        <taxon>Alphaproteobacteria</taxon>
        <taxon>Hyphomicrobiales</taxon>
        <taxon>Brucellaceae</taxon>
        <taxon>Brucella/Ochrobactrum group</taxon>
        <taxon>Brucella</taxon>
    </lineage>
</organism>
<sequence length="86" mass="9373">MKPKPWGIQVAGNFRRSAAANQWVRLRKQFSAVLAGHDPVISRIRTPMGRRGIYAVRIGANSRGEADSICAKLRAAGGACIVSRNR</sequence>
<dbReference type="AlphaFoldDB" id="A0A7T4LS33"/>